<dbReference type="CDD" id="cd00187">
    <property type="entry name" value="TOP4c"/>
    <property type="match status" value="1"/>
</dbReference>
<keyword evidence="12" id="KW-1185">Reference proteome</keyword>
<feature type="site" description="Interaction with DNA" evidence="7">
    <location>
        <position position="51"/>
    </location>
</feature>
<evidence type="ECO:0000313" key="11">
    <source>
        <dbReference type="EMBL" id="MBK1659059.1"/>
    </source>
</evidence>
<dbReference type="InterPro" id="IPR013757">
    <property type="entry name" value="Topo_IIA_A_a_sf"/>
</dbReference>
<dbReference type="InterPro" id="IPR013760">
    <property type="entry name" value="Topo_IIA-like_dom_sf"/>
</dbReference>
<dbReference type="PANTHER" id="PTHR43493">
    <property type="entry name" value="DNA GYRASE/TOPOISOMERASE SUBUNIT A"/>
    <property type="match status" value="1"/>
</dbReference>
<feature type="site" description="Interaction with DNA" evidence="7">
    <location>
        <position position="89"/>
    </location>
</feature>
<evidence type="ECO:0000256" key="9">
    <source>
        <dbReference type="SAM" id="MobiDB-lite"/>
    </source>
</evidence>
<dbReference type="Gene3D" id="3.90.199.10">
    <property type="entry name" value="Topoisomerase II, domain 5"/>
    <property type="match status" value="1"/>
</dbReference>
<dbReference type="InterPro" id="IPR013758">
    <property type="entry name" value="Topo_IIA_A/C_ab"/>
</dbReference>
<keyword evidence="4 7" id="KW-0238">DNA-binding</keyword>
<dbReference type="InterPro" id="IPR050220">
    <property type="entry name" value="Type_II_DNA_Topoisomerases"/>
</dbReference>
<dbReference type="InterPro" id="IPR035516">
    <property type="entry name" value="Gyrase/topoIV_suA_C"/>
</dbReference>
<dbReference type="EC" id="5.6.2.2" evidence="7"/>
<sequence length="776" mass="85904">MPDDIKLPPAGPEGGNIKDARLADALSERYLAYALSTIMSRSLPDVRDGLKPVHRRLLWAMHQLKLDPAAGFKKCARIVGDVMGKYHPHGDAAIYDAMVRLAQDFAARYPLVEGQGNFGNIDGDNAAAMRYTEARLTEVAQAMLAGIDEDTVDFRATYDGEEQEPVVLPAAFPNLLANGANGIAVGMATSIPPHNAGELCAAALAQLEVFRERKLTLEQVRLMAPALEEGAAPSKRAEFLETCLAPMLKVLPGPDFPTGGVLVEPKEAVREAYATGRGGFRVRARWEKVAGKNGTWQVVVSEIPYQVAKAKLIEQIAQLMEEKKLPLLGDIRDESTDIVRIVLEPKSRTVDPAVMMETLFRATALEARIPLNMNVLDADRTPRVMGLPEVVWSWLDHRHVVLVRRTEHRLAAIARRLEILAGYLIVYLNLDEVIRIVREEDKPKDALMARFELTEVQANAILDMRLRALRKLEEMEIRKEHTKLAKEQKALQGLMQSEGRRWETIEAELRATQEKFGAGALGTRRTETGRVLPAVLVDEAAFVEKEPITVILSEKGWIRAQKGHIAEDAELRFKEGDGLHTWVHAQSTDRIVIFATNGKAYTLKAEAIPRGRGDGQPVRLMVDLTNEDAITHMFVHADGKRYLVAATDGRGFVVKGEDLLAEKRTGKQVLVVEAGKEACACAPVEGDTVAVIGTNRKLLLFPLDQVPEMARGRGVQLQSYKDAELSDLKVFARKEGLSWMLGDRQRVETDLTTWRGNRAGAGKLPPNGFPKSNRFE</sequence>
<feature type="region of interest" description="Disordered" evidence="9">
    <location>
        <begin position="754"/>
        <end position="776"/>
    </location>
</feature>
<feature type="site" description="Interaction with DNA" evidence="7">
    <location>
        <position position="87"/>
    </location>
</feature>
<dbReference type="SMART" id="SM00434">
    <property type="entry name" value="TOP4c"/>
    <property type="match status" value="1"/>
</dbReference>
<evidence type="ECO:0000256" key="4">
    <source>
        <dbReference type="ARBA" id="ARBA00023125"/>
    </source>
</evidence>
<gene>
    <name evidence="7" type="primary">parC</name>
    <name evidence="11" type="ORF">CKO45_12525</name>
</gene>
<keyword evidence="2 7" id="KW-1003">Cell membrane</keyword>
<dbReference type="Gene3D" id="1.10.268.10">
    <property type="entry name" value="Topoisomerase, domain 3"/>
    <property type="match status" value="1"/>
</dbReference>
<accession>A0ABS1CZE4</accession>
<evidence type="ECO:0000256" key="6">
    <source>
        <dbReference type="ARBA" id="ARBA00023235"/>
    </source>
</evidence>
<dbReference type="Gene3D" id="3.30.1360.40">
    <property type="match status" value="1"/>
</dbReference>
<evidence type="ECO:0000256" key="3">
    <source>
        <dbReference type="ARBA" id="ARBA00023029"/>
    </source>
</evidence>
<feature type="domain" description="Topo IIA-type catalytic" evidence="10">
    <location>
        <begin position="43"/>
        <end position="536"/>
    </location>
</feature>
<evidence type="ECO:0000256" key="7">
    <source>
        <dbReference type="HAMAP-Rule" id="MF_00936"/>
    </source>
</evidence>
<dbReference type="SUPFAM" id="SSF56719">
    <property type="entry name" value="Type II DNA topoisomerase"/>
    <property type="match status" value="1"/>
</dbReference>
<comment type="subunit">
    <text evidence="7">Heterotetramer composed of ParC and ParE.</text>
</comment>
<dbReference type="EMBL" id="NRSG01000080">
    <property type="protein sequence ID" value="MBK1659059.1"/>
    <property type="molecule type" value="Genomic_DNA"/>
</dbReference>
<dbReference type="Proteomes" id="UP000697995">
    <property type="component" value="Unassembled WGS sequence"/>
</dbReference>
<dbReference type="Gene3D" id="2.120.10.90">
    <property type="entry name" value="DNA gyrase/topoisomerase IV, subunit A, C-terminal"/>
    <property type="match status" value="1"/>
</dbReference>
<comment type="function">
    <text evidence="7">Topoisomerase IV is essential for chromosome segregation. It relaxes supercoiled DNA. Performs the decatenation events required during the replication of a circular DNA molecule.</text>
</comment>
<keyword evidence="6 7" id="KW-0413">Isomerase</keyword>
<evidence type="ECO:0000256" key="1">
    <source>
        <dbReference type="ARBA" id="ARBA00000185"/>
    </source>
</evidence>
<keyword evidence="3 7" id="KW-0799">Topoisomerase</keyword>
<dbReference type="HAMAP" id="MF_00936">
    <property type="entry name" value="ParC_type1"/>
    <property type="match status" value="1"/>
</dbReference>
<evidence type="ECO:0000313" key="12">
    <source>
        <dbReference type="Proteomes" id="UP000697995"/>
    </source>
</evidence>
<organism evidence="11 12">
    <name type="scientific">Paracraurococcus ruber</name>
    <dbReference type="NCBI Taxonomy" id="77675"/>
    <lineage>
        <taxon>Bacteria</taxon>
        <taxon>Pseudomonadati</taxon>
        <taxon>Pseudomonadota</taxon>
        <taxon>Alphaproteobacteria</taxon>
        <taxon>Acetobacterales</taxon>
        <taxon>Roseomonadaceae</taxon>
        <taxon>Paracraurococcus</taxon>
    </lineage>
</organism>
<evidence type="ECO:0000256" key="2">
    <source>
        <dbReference type="ARBA" id="ARBA00022475"/>
    </source>
</evidence>
<comment type="subcellular location">
    <subcellularLocation>
        <location evidence="7">Cell membrane</location>
        <topology evidence="7">Peripheral membrane protein</topology>
    </subcellularLocation>
</comment>
<protein>
    <recommendedName>
        <fullName evidence="7">DNA topoisomerase 4 subunit A</fullName>
        <ecNumber evidence="7">5.6.2.2</ecNumber>
    </recommendedName>
    <alternativeName>
        <fullName evidence="7">Topoisomerase IV subunit A</fullName>
    </alternativeName>
</protein>
<evidence type="ECO:0000259" key="10">
    <source>
        <dbReference type="PROSITE" id="PS52040"/>
    </source>
</evidence>
<feature type="active site" description="O-(5'-phospho-DNA)-tyrosine intermediate" evidence="7 8">
    <location>
        <position position="131"/>
    </location>
</feature>
<comment type="similarity">
    <text evidence="7">Belongs to the type II topoisomerase GyrA/ParC subunit family. ParC type 1 subfamily.</text>
</comment>
<dbReference type="InterPro" id="IPR002205">
    <property type="entry name" value="Topo_IIA_dom_A"/>
</dbReference>
<dbReference type="InterPro" id="IPR006691">
    <property type="entry name" value="GyrA/parC_rep"/>
</dbReference>
<dbReference type="PANTHER" id="PTHR43493:SF1">
    <property type="entry name" value="DNA TOPOISOMERASE 4 SUBUNIT A"/>
    <property type="match status" value="1"/>
</dbReference>
<dbReference type="SUPFAM" id="SSF101904">
    <property type="entry name" value="GyrA/ParC C-terminal domain-like"/>
    <property type="match status" value="1"/>
</dbReference>
<dbReference type="Pfam" id="PF00521">
    <property type="entry name" value="DNA_topoisoIV"/>
    <property type="match status" value="1"/>
</dbReference>
<feature type="site" description="Transition state stabilizer" evidence="7">
    <location>
        <position position="130"/>
    </location>
</feature>
<dbReference type="PROSITE" id="PS52040">
    <property type="entry name" value="TOPO_IIA"/>
    <property type="match status" value="1"/>
</dbReference>
<proteinExistence type="inferred from homology"/>
<keyword evidence="5 7" id="KW-0472">Membrane</keyword>
<comment type="caution">
    <text evidence="11">The sequence shown here is derived from an EMBL/GenBank/DDBJ whole genome shotgun (WGS) entry which is preliminary data.</text>
</comment>
<dbReference type="RefSeq" id="WP_133220629.1">
    <property type="nucleotide sequence ID" value="NZ_NRSG01000080.1"/>
</dbReference>
<evidence type="ECO:0000256" key="8">
    <source>
        <dbReference type="PROSITE-ProRule" id="PRU01384"/>
    </source>
</evidence>
<dbReference type="Pfam" id="PF03989">
    <property type="entry name" value="DNA_gyraseA_C"/>
    <property type="match status" value="2"/>
</dbReference>
<reference evidence="11 12" key="1">
    <citation type="journal article" date="2020" name="Microorganisms">
        <title>Osmotic Adaptation and Compatible Solute Biosynthesis of Phototrophic Bacteria as Revealed from Genome Analyses.</title>
        <authorList>
            <person name="Imhoff J.F."/>
            <person name="Rahn T."/>
            <person name="Kunzel S."/>
            <person name="Keller A."/>
            <person name="Neulinger S.C."/>
        </authorList>
    </citation>
    <scope>NUCLEOTIDE SEQUENCE [LARGE SCALE GENOMIC DNA]</scope>
    <source>
        <strain evidence="11 12">DSM 15382</strain>
    </source>
</reference>
<comment type="catalytic activity">
    <reaction evidence="1 7 8">
        <text>ATP-dependent breakage, passage and rejoining of double-stranded DNA.</text>
        <dbReference type="EC" id="5.6.2.2"/>
    </reaction>
</comment>
<dbReference type="InterPro" id="IPR005742">
    <property type="entry name" value="TopoIV_A_Gneg"/>
</dbReference>
<evidence type="ECO:0000256" key="5">
    <source>
        <dbReference type="ARBA" id="ARBA00023136"/>
    </source>
</evidence>
<name>A0ABS1CZE4_9PROT</name>